<evidence type="ECO:0000256" key="2">
    <source>
        <dbReference type="SAM" id="Phobius"/>
    </source>
</evidence>
<dbReference type="Proteomes" id="UP000231516">
    <property type="component" value="Unassembled WGS sequence"/>
</dbReference>
<feature type="transmembrane region" description="Helical" evidence="2">
    <location>
        <begin position="43"/>
        <end position="68"/>
    </location>
</feature>
<protein>
    <submittedName>
        <fullName evidence="3">Uncharacterized protein</fullName>
    </submittedName>
</protein>
<dbReference type="AlphaFoldDB" id="A0A2G5KAM1"/>
<feature type="transmembrane region" description="Helical" evidence="2">
    <location>
        <begin position="74"/>
        <end position="99"/>
    </location>
</feature>
<keyword evidence="2" id="KW-0472">Membrane</keyword>
<evidence type="ECO:0000256" key="1">
    <source>
        <dbReference type="SAM" id="MobiDB-lite"/>
    </source>
</evidence>
<evidence type="ECO:0000313" key="4">
    <source>
        <dbReference type="Proteomes" id="UP000231516"/>
    </source>
</evidence>
<reference evidence="3 4" key="1">
    <citation type="submission" date="2016-08" db="EMBL/GenBank/DDBJ databases">
        <title>Draft genome of Amylibacter sp. strain 4G11.</title>
        <authorList>
            <person name="Wong S.-K."/>
            <person name="Hamasaki K."/>
            <person name="Yoshizawa S."/>
        </authorList>
    </citation>
    <scope>NUCLEOTIDE SEQUENCE [LARGE SCALE GENOMIC DNA]</scope>
    <source>
        <strain evidence="3 4">4G11</strain>
    </source>
</reference>
<keyword evidence="2" id="KW-1133">Transmembrane helix</keyword>
<proteinExistence type="predicted"/>
<organism evidence="3 4">
    <name type="scientific">Paramylibacter kogurei</name>
    <dbReference type="NCBI Taxonomy" id="1889778"/>
    <lineage>
        <taxon>Bacteria</taxon>
        <taxon>Pseudomonadati</taxon>
        <taxon>Pseudomonadota</taxon>
        <taxon>Alphaproteobacteria</taxon>
        <taxon>Rhodobacterales</taxon>
        <taxon>Paracoccaceae</taxon>
        <taxon>Paramylibacter</taxon>
    </lineage>
</organism>
<evidence type="ECO:0000313" key="3">
    <source>
        <dbReference type="EMBL" id="PIB25920.1"/>
    </source>
</evidence>
<accession>A0A2G5KAM1</accession>
<name>A0A2G5KAM1_9RHOB</name>
<dbReference type="EMBL" id="MDGM01000007">
    <property type="protein sequence ID" value="PIB25920.1"/>
    <property type="molecule type" value="Genomic_DNA"/>
</dbReference>
<sequence length="112" mass="12883">MVRRVGFSEPDKEARRKRGVYKNTANDPPKPQHENDEPQSSRLFTLIFLSVWLIGWSTAIYFVFNVIIRGEGGVFLYVWLIAALIGWCFVVFILFTLIFNKSKDIDPSGGNR</sequence>
<keyword evidence="4" id="KW-1185">Reference proteome</keyword>
<gene>
    <name evidence="3" type="ORF">BFP76_13070</name>
</gene>
<comment type="caution">
    <text evidence="3">The sequence shown here is derived from an EMBL/GenBank/DDBJ whole genome shotgun (WGS) entry which is preliminary data.</text>
</comment>
<feature type="region of interest" description="Disordered" evidence="1">
    <location>
        <begin position="1"/>
        <end position="38"/>
    </location>
</feature>
<keyword evidence="2" id="KW-0812">Transmembrane</keyword>